<dbReference type="Proteomes" id="UP000239899">
    <property type="component" value="Unassembled WGS sequence"/>
</dbReference>
<feature type="transmembrane region" description="Helical" evidence="2">
    <location>
        <begin position="513"/>
        <end position="534"/>
    </location>
</feature>
<feature type="transmembrane region" description="Helical" evidence="2">
    <location>
        <begin position="647"/>
        <end position="665"/>
    </location>
</feature>
<feature type="transmembrane region" description="Helical" evidence="2">
    <location>
        <begin position="42"/>
        <end position="60"/>
    </location>
</feature>
<dbReference type="PANTHER" id="PTHR11161:SF0">
    <property type="entry name" value="O-ACYLTRANSFERASE LIKE PROTEIN"/>
    <property type="match status" value="1"/>
</dbReference>
<feature type="transmembrane region" description="Helical" evidence="2">
    <location>
        <begin position="133"/>
        <end position="150"/>
    </location>
</feature>
<feature type="transmembrane region" description="Helical" evidence="2">
    <location>
        <begin position="474"/>
        <end position="493"/>
    </location>
</feature>
<dbReference type="InterPro" id="IPR052728">
    <property type="entry name" value="O2_lipid_transport_reg"/>
</dbReference>
<keyword evidence="4" id="KW-0808">Transferase</keyword>
<evidence type="ECO:0000313" key="4">
    <source>
        <dbReference type="EMBL" id="PRW56032.1"/>
    </source>
</evidence>
<feature type="transmembrane region" description="Helical" evidence="2">
    <location>
        <begin position="81"/>
        <end position="105"/>
    </location>
</feature>
<feature type="compositionally biased region" description="Low complexity" evidence="1">
    <location>
        <begin position="9"/>
        <end position="24"/>
    </location>
</feature>
<dbReference type="AlphaFoldDB" id="A0A2P6TPS6"/>
<gene>
    <name evidence="4" type="ORF">C2E21_4922</name>
</gene>
<feature type="transmembrane region" description="Helical" evidence="2">
    <location>
        <begin position="432"/>
        <end position="453"/>
    </location>
</feature>
<feature type="transmembrane region" description="Helical" evidence="2">
    <location>
        <begin position="616"/>
        <end position="635"/>
    </location>
</feature>
<dbReference type="InterPro" id="IPR002656">
    <property type="entry name" value="Acyl_transf_3_dom"/>
</dbReference>
<keyword evidence="2" id="KW-0812">Transmembrane</keyword>
<feature type="region of interest" description="Disordered" evidence="1">
    <location>
        <begin position="1"/>
        <end position="28"/>
    </location>
</feature>
<feature type="transmembrane region" description="Helical" evidence="2">
    <location>
        <begin position="408"/>
        <end position="426"/>
    </location>
</feature>
<feature type="transmembrane region" description="Helical" evidence="2">
    <location>
        <begin position="350"/>
        <end position="373"/>
    </location>
</feature>
<name>A0A2P6TPS6_CHLSO</name>
<dbReference type="Pfam" id="PF01757">
    <property type="entry name" value="Acyl_transf_3"/>
    <property type="match status" value="2"/>
</dbReference>
<feature type="transmembrane region" description="Helical" evidence="2">
    <location>
        <begin position="309"/>
        <end position="330"/>
    </location>
</feature>
<proteinExistence type="predicted"/>
<evidence type="ECO:0000259" key="3">
    <source>
        <dbReference type="Pfam" id="PF01757"/>
    </source>
</evidence>
<evidence type="ECO:0000313" key="5">
    <source>
        <dbReference type="Proteomes" id="UP000239899"/>
    </source>
</evidence>
<dbReference type="EMBL" id="LHPG02000009">
    <property type="protein sequence ID" value="PRW56032.1"/>
    <property type="molecule type" value="Genomic_DNA"/>
</dbReference>
<feature type="transmembrane region" description="Helical" evidence="2">
    <location>
        <begin position="222"/>
        <end position="239"/>
    </location>
</feature>
<dbReference type="OrthoDB" id="514735at2759"/>
<comment type="caution">
    <text evidence="4">The sequence shown here is derived from an EMBL/GenBank/DDBJ whole genome shotgun (WGS) entry which is preliminary data.</text>
</comment>
<reference evidence="4 5" key="1">
    <citation type="journal article" date="2018" name="Plant J.">
        <title>Genome sequences of Chlorella sorokiniana UTEX 1602 and Micractinium conductrix SAG 241.80: implications to maltose excretion by a green alga.</title>
        <authorList>
            <person name="Arriola M.B."/>
            <person name="Velmurugan N."/>
            <person name="Zhang Y."/>
            <person name="Plunkett M.H."/>
            <person name="Hondzo H."/>
            <person name="Barney B.M."/>
        </authorList>
    </citation>
    <scope>NUCLEOTIDE SEQUENCE [LARGE SCALE GENOMIC DNA]</scope>
    <source>
        <strain evidence="5">UTEX 1602</strain>
    </source>
</reference>
<keyword evidence="2" id="KW-1133">Transmembrane helix</keyword>
<protein>
    <submittedName>
        <fullName evidence="4">Acyltransferase</fullName>
    </submittedName>
</protein>
<feature type="transmembrane region" description="Helical" evidence="2">
    <location>
        <begin position="555"/>
        <end position="575"/>
    </location>
</feature>
<evidence type="ECO:0000256" key="2">
    <source>
        <dbReference type="SAM" id="Phobius"/>
    </source>
</evidence>
<keyword evidence="5" id="KW-1185">Reference proteome</keyword>
<dbReference type="GO" id="GO:0016747">
    <property type="term" value="F:acyltransferase activity, transferring groups other than amino-acyl groups"/>
    <property type="evidence" value="ECO:0007669"/>
    <property type="project" value="InterPro"/>
</dbReference>
<accession>A0A2P6TPS6</accession>
<organism evidence="4 5">
    <name type="scientific">Chlorella sorokiniana</name>
    <name type="common">Freshwater green alga</name>
    <dbReference type="NCBI Taxonomy" id="3076"/>
    <lineage>
        <taxon>Eukaryota</taxon>
        <taxon>Viridiplantae</taxon>
        <taxon>Chlorophyta</taxon>
        <taxon>core chlorophytes</taxon>
        <taxon>Trebouxiophyceae</taxon>
        <taxon>Chlorellales</taxon>
        <taxon>Chlorellaceae</taxon>
        <taxon>Chlorella clade</taxon>
        <taxon>Chlorella</taxon>
    </lineage>
</organism>
<evidence type="ECO:0000256" key="1">
    <source>
        <dbReference type="SAM" id="MobiDB-lite"/>
    </source>
</evidence>
<dbReference type="PANTHER" id="PTHR11161">
    <property type="entry name" value="O-ACYLTRANSFERASE"/>
    <property type="match status" value="1"/>
</dbReference>
<sequence>MVVTRSQTAADARGSSEGAAAASSLPPPSPLPLPAGTACLEGVRAVASISVSMLHAYMWWQFWLDYGTKYELTRRSWLIKAASAGMAWVDVLFVLSALLAALQLLPALEDRRRGAPSCRTVVLRYWRRRAARILPAYLATTLLAVVALGPEQPPKEATVQRWMHLSACPAAAWANLLFVQNWLPAACPIHLWTVAVQVQFFVVLPLLLCALRPRSPGFRTRLAACLVACVLGGTAWRLAATWQAPEPLEFPISDFASDATAQHSWAAMLHATYLPTGARVPELAIGVALGALLTSPAAVKAVQRRRGWVSAAALALQAAYIHQLVARPLLFRQPGSQPWPASSTRLQAALLWHGSPFMAALVAATLAALLLGADPLHAAAARLLGAAAFKPLARLSFAQYLISEHARLWALLLLPAGLLPGLIQSAPLAGFVAAWLGGLAAAYACAVPLHALVERRWAPKAAPLDLRPLNGLRALASIAVVLYHSWILWSMLLPYDTASRLTRRNVLVTAVSLGPLAVDLFLILTGLLAAYQLVPALERSADSWRAVLRYWRRRALRLLPAYLATNLVLLAAQPATPAPEAALARTIFMGNCPAGLWRNLAFLVNFRNDQACGGHLWTLSLQVQFYAAFPLLLLALRPRQPGFRTRLAWALAAAAGAGTVWRLALAWSKPASMLQLPFGDLRQPAGREMFISVLRVTYFTPALVEKRF</sequence>
<feature type="transmembrane region" description="Helical" evidence="2">
    <location>
        <begin position="283"/>
        <end position="302"/>
    </location>
</feature>
<keyword evidence="4" id="KW-0012">Acyltransferase</keyword>
<feature type="transmembrane region" description="Helical" evidence="2">
    <location>
        <begin position="189"/>
        <end position="210"/>
    </location>
</feature>
<keyword evidence="2" id="KW-0472">Membrane</keyword>
<feature type="domain" description="Acyltransferase 3" evidence="3">
    <location>
        <begin position="39"/>
        <end position="447"/>
    </location>
</feature>
<feature type="domain" description="Acyltransferase 3" evidence="3">
    <location>
        <begin position="469"/>
        <end position="660"/>
    </location>
</feature>